<dbReference type="PANTHER" id="PTHR30115">
    <property type="entry name" value="NITROGEN REGULATORY PROTEIN P-II"/>
    <property type="match status" value="1"/>
</dbReference>
<organism evidence="2 3">
    <name type="scientific">Caldicellulosiruptor changbaiensis</name>
    <dbReference type="NCBI Taxonomy" id="1222016"/>
    <lineage>
        <taxon>Bacteria</taxon>
        <taxon>Bacillati</taxon>
        <taxon>Bacillota</taxon>
        <taxon>Bacillota incertae sedis</taxon>
        <taxon>Caldicellulosiruptorales</taxon>
        <taxon>Caldicellulosiruptoraceae</taxon>
        <taxon>Caldicellulosiruptor</taxon>
    </lineage>
</organism>
<dbReference type="SUPFAM" id="SSF54913">
    <property type="entry name" value="GlnB-like"/>
    <property type="match status" value="1"/>
</dbReference>
<keyword evidence="3" id="KW-1185">Reference proteome</keyword>
<comment type="similarity">
    <text evidence="1">Belongs to the P(II) protein family.</text>
</comment>
<dbReference type="GO" id="GO:0006808">
    <property type="term" value="P:regulation of nitrogen utilization"/>
    <property type="evidence" value="ECO:0007669"/>
    <property type="project" value="InterPro"/>
</dbReference>
<dbReference type="GO" id="GO:0030234">
    <property type="term" value="F:enzyme regulator activity"/>
    <property type="evidence" value="ECO:0007669"/>
    <property type="project" value="InterPro"/>
</dbReference>
<dbReference type="InterPro" id="IPR015867">
    <property type="entry name" value="N-reg_PII/ATP_PRibTrfase_C"/>
</dbReference>
<dbReference type="GO" id="GO:0005829">
    <property type="term" value="C:cytosol"/>
    <property type="evidence" value="ECO:0007669"/>
    <property type="project" value="TreeGrafter"/>
</dbReference>
<dbReference type="InterPro" id="IPR002187">
    <property type="entry name" value="N-reg_PII"/>
</dbReference>
<dbReference type="PROSITE" id="PS00638">
    <property type="entry name" value="PII_GLNB_CTER"/>
    <property type="match status" value="1"/>
</dbReference>
<sequence>MKKIECIIRPEKLEEVKDALNQLGIKGMTVSQVMGCGLQKGKTEYYRGVEININLLPKIKIELIVKDSEVDRIVDTIIKVARSGRIGDGKIFIYNVEDAVRIRTGEKGESAI</sequence>
<dbReference type="Gene3D" id="3.30.70.120">
    <property type="match status" value="1"/>
</dbReference>
<dbReference type="KEGG" id="ccha:ELD05_13125"/>
<protein>
    <submittedName>
        <fullName evidence="2">P-II family nitrogen regulator</fullName>
    </submittedName>
</protein>
<dbReference type="SMART" id="SM00938">
    <property type="entry name" value="P-II"/>
    <property type="match status" value="1"/>
</dbReference>
<proteinExistence type="inferred from homology"/>
<dbReference type="PRINTS" id="PR00340">
    <property type="entry name" value="PIIGLNB"/>
</dbReference>
<dbReference type="PROSITE" id="PS51343">
    <property type="entry name" value="PII_GLNB_DOM"/>
    <property type="match status" value="1"/>
</dbReference>
<dbReference type="RefSeq" id="WP_045173932.1">
    <property type="nucleotide sequence ID" value="NZ_CP034791.1"/>
</dbReference>
<dbReference type="InterPro" id="IPR017918">
    <property type="entry name" value="N-reg_PII_CS"/>
</dbReference>
<evidence type="ECO:0000313" key="2">
    <source>
        <dbReference type="EMBL" id="AZT91467.1"/>
    </source>
</evidence>
<dbReference type="GO" id="GO:0005524">
    <property type="term" value="F:ATP binding"/>
    <property type="evidence" value="ECO:0007669"/>
    <property type="project" value="TreeGrafter"/>
</dbReference>
<dbReference type="AlphaFoldDB" id="A0A3T0D8J7"/>
<dbReference type="Proteomes" id="UP000282930">
    <property type="component" value="Chromosome"/>
</dbReference>
<name>A0A3T0D8J7_9FIRM</name>
<dbReference type="PANTHER" id="PTHR30115:SF11">
    <property type="entry name" value="NITROGEN REGULATORY PROTEIN P-II HOMOLOG"/>
    <property type="match status" value="1"/>
</dbReference>
<evidence type="ECO:0000256" key="1">
    <source>
        <dbReference type="RuleBase" id="RU003936"/>
    </source>
</evidence>
<dbReference type="Pfam" id="PF00543">
    <property type="entry name" value="P-II"/>
    <property type="match status" value="1"/>
</dbReference>
<dbReference type="PIRSF" id="PIRSF039144">
    <property type="entry name" value="GlnB"/>
    <property type="match status" value="1"/>
</dbReference>
<dbReference type="EMBL" id="CP034791">
    <property type="protein sequence ID" value="AZT91467.1"/>
    <property type="molecule type" value="Genomic_DNA"/>
</dbReference>
<reference evidence="2 3" key="1">
    <citation type="submission" date="2018-12" db="EMBL/GenBank/DDBJ databases">
        <title>Genome sequence from the cellulolytic species, Caldicellulosiruptor changbaiensis.</title>
        <authorList>
            <person name="Blumer-Schuette S.E."/>
            <person name="Mendoza C."/>
        </authorList>
    </citation>
    <scope>NUCLEOTIDE SEQUENCE [LARGE SCALE GENOMIC DNA]</scope>
    <source>
        <strain evidence="2 3">CBS-Z</strain>
    </source>
</reference>
<evidence type="ECO:0000313" key="3">
    <source>
        <dbReference type="Proteomes" id="UP000282930"/>
    </source>
</evidence>
<gene>
    <name evidence="2" type="ORF">ELD05_13125</name>
</gene>
<accession>A0A3T0D8J7</accession>
<dbReference type="InterPro" id="IPR011322">
    <property type="entry name" value="N-reg_PII-like_a/b"/>
</dbReference>